<evidence type="ECO:0000256" key="6">
    <source>
        <dbReference type="ARBA" id="ARBA00023136"/>
    </source>
</evidence>
<feature type="transmembrane region" description="Helical" evidence="7">
    <location>
        <begin position="176"/>
        <end position="202"/>
    </location>
</feature>
<evidence type="ECO:0000256" key="4">
    <source>
        <dbReference type="ARBA" id="ARBA00022692"/>
    </source>
</evidence>
<keyword evidence="3" id="KW-1003">Cell membrane</keyword>
<comment type="subcellular location">
    <subcellularLocation>
        <location evidence="1">Cell membrane</location>
        <topology evidence="1">Multi-pass membrane protein</topology>
    </subcellularLocation>
</comment>
<keyword evidence="4 7" id="KW-0812">Transmembrane</keyword>
<evidence type="ECO:0000256" key="5">
    <source>
        <dbReference type="ARBA" id="ARBA00022989"/>
    </source>
</evidence>
<proteinExistence type="inferred from homology"/>
<evidence type="ECO:0000256" key="7">
    <source>
        <dbReference type="SAM" id="Phobius"/>
    </source>
</evidence>
<dbReference type="InterPro" id="IPR042094">
    <property type="entry name" value="T2SS_GspF_sf"/>
</dbReference>
<reference evidence="9 10" key="1">
    <citation type="submission" date="2022-08" db="EMBL/GenBank/DDBJ databases">
        <title>Bacterial and archaeal communities from various locations to study Microbial Dark Matter (Phase II).</title>
        <authorList>
            <person name="Stepanauskas R."/>
        </authorList>
    </citation>
    <scope>NUCLEOTIDE SEQUENCE [LARGE SCALE GENOMIC DNA]</scope>
    <source>
        <strain evidence="9 10">PD1</strain>
    </source>
</reference>
<comment type="similarity">
    <text evidence="2">Belongs to the GSP F family.</text>
</comment>
<feature type="transmembrane region" description="Helical" evidence="7">
    <location>
        <begin position="340"/>
        <end position="361"/>
    </location>
</feature>
<evidence type="ECO:0000256" key="2">
    <source>
        <dbReference type="ARBA" id="ARBA00005745"/>
    </source>
</evidence>
<sequence length="368" mass="40848">MLPVSRAEQQTAVAVQPQRRRLRRWVSFQDLTIMTRQLASLVGGGLTLMQSIEALIEHTENETLVATLQQIREELRGGGTFAEALEKHPRIFSPLYVSIVRAGEASGELSTVLNWLADYMEREQNRRTQIRSALAYPILLTLVMIAALTFLLVFLVPRYAALFAEMGQSLPLPTQILLAVSGFIVKWWWAIVGLIAALIYAYRLVRRTPKGRLVTDAWKLRLPLFGKLHLKAAIGRLSRALSVLLMGGVPVLEALEVARDVVGNEVLARALDEVRQRVREGERVADHLRRVGVFPPLFTRLVAVGEEAGNLPQSLTTVADTLDLEVDSSLKALVSLLEPALILMLGLVVGFVIISLLMAVFQLNTLVR</sequence>
<dbReference type="InterPro" id="IPR003004">
    <property type="entry name" value="GspF/PilC"/>
</dbReference>
<evidence type="ECO:0000259" key="8">
    <source>
        <dbReference type="Pfam" id="PF00482"/>
    </source>
</evidence>
<dbReference type="Gene3D" id="1.20.81.30">
    <property type="entry name" value="Type II secretion system (T2SS), domain F"/>
    <property type="match status" value="2"/>
</dbReference>
<dbReference type="Proteomes" id="UP001204798">
    <property type="component" value="Unassembled WGS sequence"/>
</dbReference>
<dbReference type="Pfam" id="PF00482">
    <property type="entry name" value="T2SSF"/>
    <property type="match status" value="2"/>
</dbReference>
<feature type="domain" description="Type II secretion system protein GspF" evidence="8">
    <location>
        <begin position="238"/>
        <end position="358"/>
    </location>
</feature>
<dbReference type="InterPro" id="IPR018076">
    <property type="entry name" value="T2SS_GspF_dom"/>
</dbReference>
<comment type="caution">
    <text evidence="9">The sequence shown here is derived from an EMBL/GenBank/DDBJ whole genome shotgun (WGS) entry which is preliminary data.</text>
</comment>
<evidence type="ECO:0000256" key="1">
    <source>
        <dbReference type="ARBA" id="ARBA00004651"/>
    </source>
</evidence>
<accession>A0ABT2EQG5</accession>
<dbReference type="PANTHER" id="PTHR30012:SF0">
    <property type="entry name" value="TYPE II SECRETION SYSTEM PROTEIN F-RELATED"/>
    <property type="match status" value="1"/>
</dbReference>
<evidence type="ECO:0000313" key="9">
    <source>
        <dbReference type="EMBL" id="MCS3920195.1"/>
    </source>
</evidence>
<evidence type="ECO:0000256" key="3">
    <source>
        <dbReference type="ARBA" id="ARBA00022475"/>
    </source>
</evidence>
<dbReference type="PANTHER" id="PTHR30012">
    <property type="entry name" value="GENERAL SECRETION PATHWAY PROTEIN"/>
    <property type="match status" value="1"/>
</dbReference>
<dbReference type="EMBL" id="JANUCP010000005">
    <property type="protein sequence ID" value="MCS3920195.1"/>
    <property type="molecule type" value="Genomic_DNA"/>
</dbReference>
<keyword evidence="10" id="KW-1185">Reference proteome</keyword>
<feature type="transmembrane region" description="Helical" evidence="7">
    <location>
        <begin position="134"/>
        <end position="156"/>
    </location>
</feature>
<dbReference type="PRINTS" id="PR00812">
    <property type="entry name" value="BCTERIALGSPF"/>
</dbReference>
<keyword evidence="6 7" id="KW-0472">Membrane</keyword>
<keyword evidence="5 7" id="KW-1133">Transmembrane helix</keyword>
<dbReference type="RefSeq" id="WP_259098391.1">
    <property type="nucleotide sequence ID" value="NZ_CP130454.1"/>
</dbReference>
<organism evidence="9 10">
    <name type="scientific">Candidatus Fervidibacter sacchari</name>
    <dbReference type="NCBI Taxonomy" id="1448929"/>
    <lineage>
        <taxon>Bacteria</taxon>
        <taxon>Candidatus Fervidibacterota</taxon>
        <taxon>Candidatus Fervidibacter</taxon>
    </lineage>
</organism>
<protein>
    <submittedName>
        <fullName evidence="9">General secretion pathway protein F</fullName>
    </submittedName>
</protein>
<name>A0ABT2EQG5_9BACT</name>
<feature type="domain" description="Type II secretion system protein GspF" evidence="8">
    <location>
        <begin position="35"/>
        <end position="157"/>
    </location>
</feature>
<evidence type="ECO:0000313" key="10">
    <source>
        <dbReference type="Proteomes" id="UP001204798"/>
    </source>
</evidence>
<gene>
    <name evidence="9" type="ORF">M2350_002624</name>
</gene>